<keyword evidence="3" id="KW-1185">Reference proteome</keyword>
<dbReference type="EMBL" id="JADPUN010000045">
    <property type="protein sequence ID" value="MBF9127845.1"/>
    <property type="molecule type" value="Genomic_DNA"/>
</dbReference>
<organism evidence="2 3">
    <name type="scientific">Plantactinospora alkalitolerans</name>
    <dbReference type="NCBI Taxonomy" id="2789879"/>
    <lineage>
        <taxon>Bacteria</taxon>
        <taxon>Bacillati</taxon>
        <taxon>Actinomycetota</taxon>
        <taxon>Actinomycetes</taxon>
        <taxon>Micromonosporales</taxon>
        <taxon>Micromonosporaceae</taxon>
        <taxon>Plantactinospora</taxon>
    </lineage>
</organism>
<protein>
    <recommendedName>
        <fullName evidence="4">Peptidase M23</fullName>
    </recommendedName>
</protein>
<dbReference type="RefSeq" id="WP_196199517.1">
    <property type="nucleotide sequence ID" value="NZ_JADPUN010000045.1"/>
</dbReference>
<feature type="compositionally biased region" description="Basic and acidic residues" evidence="1">
    <location>
        <begin position="1"/>
        <end position="22"/>
    </location>
</feature>
<comment type="caution">
    <text evidence="2">The sequence shown here is derived from an EMBL/GenBank/DDBJ whole genome shotgun (WGS) entry which is preliminary data.</text>
</comment>
<sequence length="291" mass="30500">MPHKEQADRELDTATQADRSEDPGSVNQPIGRHRARAVPESGRVRSGLRSALASGPVRFGSVAVLACCLGAAVLVETRAATTPAQPAPSASLLAERAADIERDPASRATERAPAQAPSATATPTPGQPTARPTVARTQMTRAKRSVRPSPVAGLTQAQMDNAHTIVQVGLKMAVPRRGLVVAIATSMQESNLYNLASGVLPESLDLPNQGVGYDHDSVGLFQQRPSSGWGTVADLMRPAYAAERFYEALLAIPGWQDMSVTGAAQAVQISAFPDAYAQHEGRATTVVGALV</sequence>
<gene>
    <name evidence="2" type="ORF">I0C86_02360</name>
</gene>
<feature type="region of interest" description="Disordered" evidence="1">
    <location>
        <begin position="102"/>
        <end position="151"/>
    </location>
</feature>
<evidence type="ECO:0000313" key="3">
    <source>
        <dbReference type="Proteomes" id="UP000638560"/>
    </source>
</evidence>
<dbReference type="Proteomes" id="UP000638560">
    <property type="component" value="Unassembled WGS sequence"/>
</dbReference>
<proteinExistence type="predicted"/>
<evidence type="ECO:0000313" key="2">
    <source>
        <dbReference type="EMBL" id="MBF9127845.1"/>
    </source>
</evidence>
<evidence type="ECO:0008006" key="4">
    <source>
        <dbReference type="Google" id="ProtNLM"/>
    </source>
</evidence>
<feature type="compositionally biased region" description="Low complexity" evidence="1">
    <location>
        <begin position="111"/>
        <end position="133"/>
    </location>
</feature>
<feature type="region of interest" description="Disordered" evidence="1">
    <location>
        <begin position="1"/>
        <end position="44"/>
    </location>
</feature>
<name>A0ABS0GNS6_9ACTN</name>
<evidence type="ECO:0000256" key="1">
    <source>
        <dbReference type="SAM" id="MobiDB-lite"/>
    </source>
</evidence>
<accession>A0ABS0GNS6</accession>
<reference evidence="2 3" key="1">
    <citation type="submission" date="2020-11" db="EMBL/GenBank/DDBJ databases">
        <title>A novel isolate from a Black sea contaminated sediment with potential to produce alkanes: Plantactinospora alkalitolerans sp. nov.</title>
        <authorList>
            <person name="Carro L."/>
            <person name="Veyisoglu A."/>
            <person name="Guven K."/>
            <person name="Schumann P."/>
            <person name="Klenk H.-P."/>
            <person name="Sahin N."/>
        </authorList>
    </citation>
    <scope>NUCLEOTIDE SEQUENCE [LARGE SCALE GENOMIC DNA]</scope>
    <source>
        <strain evidence="2 3">S1510</strain>
    </source>
</reference>